<protein>
    <submittedName>
        <fullName evidence="6">Uncharacterized protein</fullName>
    </submittedName>
</protein>
<dbReference type="AlphaFoldDB" id="A0A976M6M1"/>
<reference evidence="6" key="1">
    <citation type="submission" date="2022-07" db="EMBL/GenBank/DDBJ databases">
        <title>Evaluation of T. orientalis genome assembly methods using nanopore sequencing and analysis of variation between genomes.</title>
        <authorList>
            <person name="Yam J."/>
            <person name="Micallef M.L."/>
            <person name="Liu M."/>
            <person name="Djordjevic S.P."/>
            <person name="Bogema D.R."/>
            <person name="Jenkins C."/>
        </authorList>
    </citation>
    <scope>NUCLEOTIDE SEQUENCE</scope>
    <source>
        <strain evidence="6">Fish Creek</strain>
    </source>
</reference>
<feature type="transmembrane region" description="Helical" evidence="5">
    <location>
        <begin position="103"/>
        <end position="120"/>
    </location>
</feature>
<dbReference type="Pfam" id="PF03006">
    <property type="entry name" value="HlyIII"/>
    <property type="match status" value="1"/>
</dbReference>
<dbReference type="Proteomes" id="UP000244803">
    <property type="component" value="Chromosome 4"/>
</dbReference>
<dbReference type="OrthoDB" id="360131at2759"/>
<feature type="transmembrane region" description="Helical" evidence="5">
    <location>
        <begin position="183"/>
        <end position="202"/>
    </location>
</feature>
<dbReference type="EMBL" id="CP056067">
    <property type="protein sequence ID" value="UKJ89507.1"/>
    <property type="molecule type" value="Genomic_DNA"/>
</dbReference>
<organism evidence="6 7">
    <name type="scientific">Theileria orientalis</name>
    <dbReference type="NCBI Taxonomy" id="68886"/>
    <lineage>
        <taxon>Eukaryota</taxon>
        <taxon>Sar</taxon>
        <taxon>Alveolata</taxon>
        <taxon>Apicomplexa</taxon>
        <taxon>Aconoidasida</taxon>
        <taxon>Piroplasmida</taxon>
        <taxon>Theileriidae</taxon>
        <taxon>Theileria</taxon>
    </lineage>
</organism>
<evidence type="ECO:0000313" key="7">
    <source>
        <dbReference type="Proteomes" id="UP000244803"/>
    </source>
</evidence>
<keyword evidence="4 5" id="KW-0472">Membrane</keyword>
<comment type="subcellular location">
    <subcellularLocation>
        <location evidence="1">Membrane</location>
        <topology evidence="1">Multi-pass membrane protein</topology>
    </subcellularLocation>
</comment>
<dbReference type="InterPro" id="IPR004254">
    <property type="entry name" value="AdipoR/HlyIII-related"/>
</dbReference>
<evidence type="ECO:0000256" key="3">
    <source>
        <dbReference type="ARBA" id="ARBA00022989"/>
    </source>
</evidence>
<gene>
    <name evidence="6" type="ORF">MACJ_002758</name>
</gene>
<evidence type="ECO:0000256" key="2">
    <source>
        <dbReference type="ARBA" id="ARBA00022692"/>
    </source>
</evidence>
<evidence type="ECO:0000256" key="5">
    <source>
        <dbReference type="SAM" id="Phobius"/>
    </source>
</evidence>
<proteinExistence type="predicted"/>
<feature type="transmembrane region" description="Helical" evidence="5">
    <location>
        <begin position="30"/>
        <end position="51"/>
    </location>
</feature>
<evidence type="ECO:0000313" key="6">
    <source>
        <dbReference type="EMBL" id="UKJ89507.1"/>
    </source>
</evidence>
<feature type="transmembrane region" description="Helical" evidence="5">
    <location>
        <begin position="217"/>
        <end position="236"/>
    </location>
</feature>
<evidence type="ECO:0000256" key="4">
    <source>
        <dbReference type="ARBA" id="ARBA00023136"/>
    </source>
</evidence>
<feature type="transmembrane region" description="Helical" evidence="5">
    <location>
        <begin position="126"/>
        <end position="146"/>
    </location>
</feature>
<accession>A0A976M6M1</accession>
<feature type="transmembrane region" description="Helical" evidence="5">
    <location>
        <begin position="63"/>
        <end position="83"/>
    </location>
</feature>
<keyword evidence="3 5" id="KW-1133">Transmembrane helix</keyword>
<evidence type="ECO:0000256" key="1">
    <source>
        <dbReference type="ARBA" id="ARBA00004141"/>
    </source>
</evidence>
<dbReference type="GO" id="GO:0016020">
    <property type="term" value="C:membrane"/>
    <property type="evidence" value="ECO:0007669"/>
    <property type="project" value="UniProtKB-SubCell"/>
</dbReference>
<sequence>MIGPEFGLLKMKALPSLTKYMERLRSHKRIVPLLRGRVHVLNIFVYLYSFYKLKGRKLAPEFKYAYAVLFFVSIVGSIIIAWYHNNVWDLKQRAFYRRLDYGFIFLSIVSPWFPVHVYYIKDGFTTAFVLVHWAVATAGTLASLIYDFSLAPKTVRVVLFNICGQFNWHVAYRMYTSGRILEFYYFFIGTTCYFLSGVVYAAKYPNPISRIFEHHEVMHLLIVVGNYFAFQTNLAMV</sequence>
<name>A0A976M6M1_THEOR</name>
<keyword evidence="2 5" id="KW-0812">Transmembrane</keyword>